<evidence type="ECO:0000256" key="8">
    <source>
        <dbReference type="ARBA" id="ARBA00023224"/>
    </source>
</evidence>
<dbReference type="GO" id="GO:0005886">
    <property type="term" value="C:plasma membrane"/>
    <property type="evidence" value="ECO:0007669"/>
    <property type="project" value="UniProtKB-SubCell"/>
</dbReference>
<dbReference type="InterPro" id="IPR000276">
    <property type="entry name" value="GPCR_Rhodpsn"/>
</dbReference>
<keyword evidence="6 10" id="KW-0472">Membrane</keyword>
<dbReference type="CDD" id="cd00637">
    <property type="entry name" value="7tm_classA_rhodopsin-like"/>
    <property type="match status" value="1"/>
</dbReference>
<feature type="transmembrane region" description="Helical" evidence="10">
    <location>
        <begin position="103"/>
        <end position="130"/>
    </location>
</feature>
<evidence type="ECO:0000256" key="7">
    <source>
        <dbReference type="ARBA" id="ARBA00023170"/>
    </source>
</evidence>
<gene>
    <name evidence="12" type="ORF">BaRGS_00028343</name>
</gene>
<evidence type="ECO:0000259" key="11">
    <source>
        <dbReference type="PROSITE" id="PS50262"/>
    </source>
</evidence>
<feature type="transmembrane region" description="Helical" evidence="10">
    <location>
        <begin position="284"/>
        <end position="306"/>
    </location>
</feature>
<dbReference type="PANTHER" id="PTHR24249:SF372">
    <property type="entry name" value="G-PROTEIN COUPLED RECEPTORS FAMILY 1 PROFILE DOMAIN-CONTAINING PROTEIN"/>
    <property type="match status" value="1"/>
</dbReference>
<dbReference type="InterPro" id="IPR050569">
    <property type="entry name" value="TAAR"/>
</dbReference>
<dbReference type="InterPro" id="IPR017452">
    <property type="entry name" value="GPCR_Rhodpsn_7TM"/>
</dbReference>
<evidence type="ECO:0000256" key="4">
    <source>
        <dbReference type="ARBA" id="ARBA00022989"/>
    </source>
</evidence>
<comment type="subcellular location">
    <subcellularLocation>
        <location evidence="1">Cell membrane</location>
        <topology evidence="1">Multi-pass membrane protein</topology>
    </subcellularLocation>
</comment>
<evidence type="ECO:0000313" key="13">
    <source>
        <dbReference type="Proteomes" id="UP001519460"/>
    </source>
</evidence>
<dbReference type="SUPFAM" id="SSF81321">
    <property type="entry name" value="Family A G protein-coupled receptor-like"/>
    <property type="match status" value="1"/>
</dbReference>
<protein>
    <recommendedName>
        <fullName evidence="11">G-protein coupled receptors family 1 profile domain-containing protein</fullName>
    </recommendedName>
</protein>
<keyword evidence="13" id="KW-1185">Reference proteome</keyword>
<sequence>MSTNANSSANDDTIPSSSISTYYIIVGVSTVMFVVIATVNILTLVALATTPQLRTIPNMYVASLAMSDVLVSTNQIVTVTWLHPDLHGYFETSQTLCLFVKCWSYVPFVSSIATVVLVAVDRFVYIIYPLFYLRVVTRAKTIVILVVTWMFCVVFTLCVRMLTAGKDFEGCGLLAVLFESQSTGYLHSLIFLLVHTALCLLYGFILRVAFKQARAVGAYDHFRNTTNDVSMTSAEHVTQARVVEARLKLKAVLRMGGVFVMSFVCWTPYAIVCLTGPQKASREVMLTTFYLISFNSAGNFCIYALADREFRAALAKMLRLAASDRNSASANSGSIDLAAP</sequence>
<dbReference type="Proteomes" id="UP001519460">
    <property type="component" value="Unassembled WGS sequence"/>
</dbReference>
<dbReference type="PROSITE" id="PS50262">
    <property type="entry name" value="G_PROTEIN_RECEP_F1_2"/>
    <property type="match status" value="1"/>
</dbReference>
<keyword evidence="3 9" id="KW-0812">Transmembrane</keyword>
<name>A0ABD0JZH3_9CAEN</name>
<accession>A0ABD0JZH3</accession>
<proteinExistence type="inferred from homology"/>
<feature type="transmembrane region" description="Helical" evidence="10">
    <location>
        <begin position="184"/>
        <end position="205"/>
    </location>
</feature>
<evidence type="ECO:0000256" key="6">
    <source>
        <dbReference type="ARBA" id="ARBA00023136"/>
    </source>
</evidence>
<evidence type="ECO:0000256" key="3">
    <source>
        <dbReference type="ARBA" id="ARBA00022692"/>
    </source>
</evidence>
<dbReference type="PANTHER" id="PTHR24249">
    <property type="entry name" value="HISTAMINE RECEPTOR-RELATED G-PROTEIN COUPLED RECEPTOR"/>
    <property type="match status" value="1"/>
</dbReference>
<feature type="transmembrane region" description="Helical" evidence="10">
    <location>
        <begin position="20"/>
        <end position="47"/>
    </location>
</feature>
<keyword evidence="2" id="KW-1003">Cell membrane</keyword>
<dbReference type="EMBL" id="JACVVK020000282">
    <property type="protein sequence ID" value="KAK7480424.1"/>
    <property type="molecule type" value="Genomic_DNA"/>
</dbReference>
<keyword evidence="7 9" id="KW-0675">Receptor</keyword>
<dbReference type="GO" id="GO:0004930">
    <property type="term" value="F:G protein-coupled receptor activity"/>
    <property type="evidence" value="ECO:0007669"/>
    <property type="project" value="UniProtKB-KW"/>
</dbReference>
<dbReference type="AlphaFoldDB" id="A0ABD0JZH3"/>
<evidence type="ECO:0000256" key="5">
    <source>
        <dbReference type="ARBA" id="ARBA00023040"/>
    </source>
</evidence>
<comment type="similarity">
    <text evidence="9">Belongs to the G-protein coupled receptor 1 family.</text>
</comment>
<evidence type="ECO:0000256" key="10">
    <source>
        <dbReference type="SAM" id="Phobius"/>
    </source>
</evidence>
<organism evidence="12 13">
    <name type="scientific">Batillaria attramentaria</name>
    <dbReference type="NCBI Taxonomy" id="370345"/>
    <lineage>
        <taxon>Eukaryota</taxon>
        <taxon>Metazoa</taxon>
        <taxon>Spiralia</taxon>
        <taxon>Lophotrochozoa</taxon>
        <taxon>Mollusca</taxon>
        <taxon>Gastropoda</taxon>
        <taxon>Caenogastropoda</taxon>
        <taxon>Sorbeoconcha</taxon>
        <taxon>Cerithioidea</taxon>
        <taxon>Batillariidae</taxon>
        <taxon>Batillaria</taxon>
    </lineage>
</organism>
<dbReference type="Pfam" id="PF00001">
    <property type="entry name" value="7tm_1"/>
    <property type="match status" value="1"/>
</dbReference>
<evidence type="ECO:0000313" key="12">
    <source>
        <dbReference type="EMBL" id="KAK7480424.1"/>
    </source>
</evidence>
<dbReference type="PROSITE" id="PS00237">
    <property type="entry name" value="G_PROTEIN_RECEP_F1_1"/>
    <property type="match status" value="1"/>
</dbReference>
<evidence type="ECO:0000256" key="1">
    <source>
        <dbReference type="ARBA" id="ARBA00004651"/>
    </source>
</evidence>
<reference evidence="12 13" key="1">
    <citation type="journal article" date="2023" name="Sci. Data">
        <title>Genome assembly of the Korean intertidal mud-creeper Batillaria attramentaria.</title>
        <authorList>
            <person name="Patra A.K."/>
            <person name="Ho P.T."/>
            <person name="Jun S."/>
            <person name="Lee S.J."/>
            <person name="Kim Y."/>
            <person name="Won Y.J."/>
        </authorList>
    </citation>
    <scope>NUCLEOTIDE SEQUENCE [LARGE SCALE GENOMIC DNA]</scope>
    <source>
        <strain evidence="12">Wonlab-2016</strain>
    </source>
</reference>
<keyword evidence="8 9" id="KW-0807">Transducer</keyword>
<evidence type="ECO:0000256" key="2">
    <source>
        <dbReference type="ARBA" id="ARBA00022475"/>
    </source>
</evidence>
<feature type="transmembrane region" description="Helical" evidence="10">
    <location>
        <begin position="142"/>
        <end position="164"/>
    </location>
</feature>
<dbReference type="Gene3D" id="1.20.1070.10">
    <property type="entry name" value="Rhodopsin 7-helix transmembrane proteins"/>
    <property type="match status" value="1"/>
</dbReference>
<feature type="transmembrane region" description="Helical" evidence="10">
    <location>
        <begin position="59"/>
        <end position="83"/>
    </location>
</feature>
<evidence type="ECO:0000256" key="9">
    <source>
        <dbReference type="RuleBase" id="RU000688"/>
    </source>
</evidence>
<keyword evidence="5 9" id="KW-0297">G-protein coupled receptor</keyword>
<dbReference type="PRINTS" id="PR00237">
    <property type="entry name" value="GPCRRHODOPSN"/>
</dbReference>
<feature type="transmembrane region" description="Helical" evidence="10">
    <location>
        <begin position="251"/>
        <end position="272"/>
    </location>
</feature>
<feature type="domain" description="G-protein coupled receptors family 1 profile" evidence="11">
    <location>
        <begin position="39"/>
        <end position="303"/>
    </location>
</feature>
<comment type="caution">
    <text evidence="12">The sequence shown here is derived from an EMBL/GenBank/DDBJ whole genome shotgun (WGS) entry which is preliminary data.</text>
</comment>
<keyword evidence="4 10" id="KW-1133">Transmembrane helix</keyword>